<keyword evidence="4" id="KW-1185">Reference proteome</keyword>
<feature type="region of interest" description="Disordered" evidence="2">
    <location>
        <begin position="90"/>
        <end position="117"/>
    </location>
</feature>
<name>A0A8H7UGE3_MORIS</name>
<feature type="compositionally biased region" description="Polar residues" evidence="2">
    <location>
        <begin position="1"/>
        <end position="11"/>
    </location>
</feature>
<accession>A0A8H7UGE3</accession>
<feature type="region of interest" description="Disordered" evidence="2">
    <location>
        <begin position="1"/>
        <end position="76"/>
    </location>
</feature>
<organism evidence="3 4">
    <name type="scientific">Mortierella isabellina</name>
    <name type="common">Filamentous fungus</name>
    <name type="synonym">Umbelopsis isabellina</name>
    <dbReference type="NCBI Taxonomy" id="91625"/>
    <lineage>
        <taxon>Eukaryota</taxon>
        <taxon>Fungi</taxon>
        <taxon>Fungi incertae sedis</taxon>
        <taxon>Mucoromycota</taxon>
        <taxon>Mucoromycotina</taxon>
        <taxon>Umbelopsidomycetes</taxon>
        <taxon>Umbelopsidales</taxon>
        <taxon>Umbelopsidaceae</taxon>
        <taxon>Umbelopsis</taxon>
    </lineage>
</organism>
<keyword evidence="1" id="KW-0175">Coiled coil</keyword>
<reference evidence="3" key="1">
    <citation type="submission" date="2020-12" db="EMBL/GenBank/DDBJ databases">
        <title>Metabolic potential, ecology and presence of endohyphal bacteria is reflected in genomic diversity of Mucoromycotina.</title>
        <authorList>
            <person name="Muszewska A."/>
            <person name="Okrasinska A."/>
            <person name="Steczkiewicz K."/>
            <person name="Drgas O."/>
            <person name="Orlowska M."/>
            <person name="Perlinska-Lenart U."/>
            <person name="Aleksandrzak-Piekarczyk T."/>
            <person name="Szatraj K."/>
            <person name="Zielenkiewicz U."/>
            <person name="Pilsyk S."/>
            <person name="Malc E."/>
            <person name="Mieczkowski P."/>
            <person name="Kruszewska J.S."/>
            <person name="Biernat P."/>
            <person name="Pawlowska J."/>
        </authorList>
    </citation>
    <scope>NUCLEOTIDE SEQUENCE</scope>
    <source>
        <strain evidence="3">WA0000067209</strain>
    </source>
</reference>
<gene>
    <name evidence="3" type="ORF">INT43_003522</name>
</gene>
<comment type="caution">
    <text evidence="3">The sequence shown here is derived from an EMBL/GenBank/DDBJ whole genome shotgun (WGS) entry which is preliminary data.</text>
</comment>
<feature type="compositionally biased region" description="Polar residues" evidence="2">
    <location>
        <begin position="106"/>
        <end position="117"/>
    </location>
</feature>
<feature type="compositionally biased region" description="Polar residues" evidence="2">
    <location>
        <begin position="19"/>
        <end position="44"/>
    </location>
</feature>
<feature type="compositionally biased region" description="Low complexity" evidence="2">
    <location>
        <begin position="45"/>
        <end position="57"/>
    </location>
</feature>
<proteinExistence type="predicted"/>
<evidence type="ECO:0000313" key="3">
    <source>
        <dbReference type="EMBL" id="KAG2178269.1"/>
    </source>
</evidence>
<sequence>MQKQQPLTPTRRNTKESNTENAESPKQPLATITNRITSRKTGIQSKTSSPVTTPKSSRLSTYTPGSPDCFIPASPLSRRTLDVQDELFKVYKDSLPSPEQPRNRRSSPSEVDDSLTTVGSDSVLDRLSRTTTDAQIIDLQQKLDLQIRENEKLRKELHEEKFQRQALEEDHKLQDEFIKALEKQLSEIKLASDNKCQSLEKELAESNELLEECRSLLLEVHQEQS</sequence>
<dbReference type="OrthoDB" id="2413485at2759"/>
<dbReference type="AlphaFoldDB" id="A0A8H7UGE3"/>
<dbReference type="Proteomes" id="UP000654370">
    <property type="component" value="Unassembled WGS sequence"/>
</dbReference>
<evidence type="ECO:0000256" key="1">
    <source>
        <dbReference type="SAM" id="Coils"/>
    </source>
</evidence>
<feature type="coiled-coil region" evidence="1">
    <location>
        <begin position="136"/>
        <end position="170"/>
    </location>
</feature>
<evidence type="ECO:0000313" key="4">
    <source>
        <dbReference type="Proteomes" id="UP000654370"/>
    </source>
</evidence>
<protein>
    <submittedName>
        <fullName evidence="3">Uncharacterized protein</fullName>
    </submittedName>
</protein>
<evidence type="ECO:0000256" key="2">
    <source>
        <dbReference type="SAM" id="MobiDB-lite"/>
    </source>
</evidence>
<dbReference type="EMBL" id="JAEPQZ010000008">
    <property type="protein sequence ID" value="KAG2178269.1"/>
    <property type="molecule type" value="Genomic_DNA"/>
</dbReference>